<name>A0A9Q1JTA0_9CARY</name>
<organism evidence="1 2">
    <name type="scientific">Carnegiea gigantea</name>
    <dbReference type="NCBI Taxonomy" id="171969"/>
    <lineage>
        <taxon>Eukaryota</taxon>
        <taxon>Viridiplantae</taxon>
        <taxon>Streptophyta</taxon>
        <taxon>Embryophyta</taxon>
        <taxon>Tracheophyta</taxon>
        <taxon>Spermatophyta</taxon>
        <taxon>Magnoliopsida</taxon>
        <taxon>eudicotyledons</taxon>
        <taxon>Gunneridae</taxon>
        <taxon>Pentapetalae</taxon>
        <taxon>Caryophyllales</taxon>
        <taxon>Cactineae</taxon>
        <taxon>Cactaceae</taxon>
        <taxon>Cactoideae</taxon>
        <taxon>Echinocereeae</taxon>
        <taxon>Carnegiea</taxon>
    </lineage>
</organism>
<dbReference type="Proteomes" id="UP001153076">
    <property type="component" value="Unassembled WGS sequence"/>
</dbReference>
<reference evidence="1" key="1">
    <citation type="submission" date="2022-04" db="EMBL/GenBank/DDBJ databases">
        <title>Carnegiea gigantea Genome sequencing and assembly v2.</title>
        <authorList>
            <person name="Copetti D."/>
            <person name="Sanderson M.J."/>
            <person name="Burquez A."/>
            <person name="Wojciechowski M.F."/>
        </authorList>
    </citation>
    <scope>NUCLEOTIDE SEQUENCE</scope>
    <source>
        <strain evidence="1">SGP5-SGP5p</strain>
        <tissue evidence="1">Aerial part</tissue>
    </source>
</reference>
<evidence type="ECO:0000313" key="2">
    <source>
        <dbReference type="Proteomes" id="UP001153076"/>
    </source>
</evidence>
<dbReference type="EMBL" id="JAKOGI010000786">
    <property type="protein sequence ID" value="KAJ8430525.1"/>
    <property type="molecule type" value="Genomic_DNA"/>
</dbReference>
<accession>A0A9Q1JTA0</accession>
<proteinExistence type="predicted"/>
<sequence length="215" mass="22881">MATFSLFPFGSSISPVPPHNHHFLSLPSPSIAPLSSSSDDAEFVADRRSVRVGLIVPSAPSNPKLLKTNRRSPYGEPLSVYDSDEEEVAQDSSCVNGVVDGDDNDDGFLDNSKLLGTIEARSHGYNLIICMTGGGSRGAQISFIVVGEVLNYSVIVPGPGHDILLLAVDIETLNVAASDVIHEGVKNLPLPLLVSCDVQLELYPRPSLVEPQSCC</sequence>
<keyword evidence="2" id="KW-1185">Reference proteome</keyword>
<dbReference type="AlphaFoldDB" id="A0A9Q1JTA0"/>
<comment type="caution">
    <text evidence="1">The sequence shown here is derived from an EMBL/GenBank/DDBJ whole genome shotgun (WGS) entry which is preliminary data.</text>
</comment>
<evidence type="ECO:0000313" key="1">
    <source>
        <dbReference type="EMBL" id="KAJ8430525.1"/>
    </source>
</evidence>
<gene>
    <name evidence="1" type="ORF">Cgig2_012924</name>
</gene>
<protein>
    <submittedName>
        <fullName evidence="1">Uncharacterized protein</fullName>
    </submittedName>
</protein>